<keyword evidence="6" id="KW-0131">Cell cycle</keyword>
<evidence type="ECO:0000256" key="3">
    <source>
        <dbReference type="ARBA" id="ARBA00022618"/>
    </source>
</evidence>
<sequence>MALKDSKLYQQIQLTKWYDPHDVSGLLLVLFYALGTIDIDPEILLRVLDPTGIGAIHNYDKNLDLHLTVKLPTLEALVEFLLEADEENAALTLVTALDQIPSIHGLIQLSIFFKTRIVIDSMRDIPDPYFKRGISKKSIFYVLLSKKFRSFNDVYLSGDMNQKWKEIKSYRSEFKTCEIWDKIKSKLPAKITFLTKVFNESEENALPLPVIRVPESIQAAEVYPWLITTRERYEQIVNMELTKINTYTPPDLTIPEGLVRYTSLHQKTTFPSVLMVQYTIALLNKNYQESQDLLFRIFDYAGSSFETSQAYDSASGPLFNSFMLSHLFRACGTPQAAVKRIENVVKLVREHGSLTGVQPMLYSLFTFLKDYPHLSDNLQSAVSQLKKYFENTARNSLNSIKFLYAIESLMQLSRDAYIPQALENAYKTRMLCMLDDKSRQHENVDPLINTIEIWDKIGIKEIAPCYSIYTTRARDYSDYRGTYNEVSKALKDGNDAPLYSCNTTSWPYNEQQKIKRLRIQYMRRIGELDEAMMLVNRYVEDTRSKIPDKYWEFKFMQEKVYLLFSCGMAARSIMFIMDMINSADKCKNPYQLAQCFVLLSTALVTLRKYDVAIQLMKGNMHTVFQFNHKELEKKFLGIYIEAMKHVDPPSKGATVEQLVTLWNRHYDNSQSTK</sequence>
<comment type="similarity">
    <text evidence="1">Belongs to the APC5 family.</text>
</comment>
<evidence type="ECO:0000256" key="5">
    <source>
        <dbReference type="ARBA" id="ARBA00022786"/>
    </source>
</evidence>
<protein>
    <recommendedName>
        <fullName evidence="2">Anaphase-promoting complex subunit 5</fullName>
    </recommendedName>
</protein>
<proteinExistence type="inferred from homology"/>
<evidence type="ECO:0000313" key="9">
    <source>
        <dbReference type="Proteomes" id="UP000006790"/>
    </source>
</evidence>
<keyword evidence="4" id="KW-0498">Mitosis</keyword>
<evidence type="ECO:0000256" key="4">
    <source>
        <dbReference type="ARBA" id="ARBA00022776"/>
    </source>
</evidence>
<dbReference type="OrthoDB" id="2504561at2759"/>
<dbReference type="PANTHER" id="PTHR12830:SF9">
    <property type="entry name" value="ANAPHASE-PROMOTING COMPLEX SUBUNIT 5"/>
    <property type="match status" value="1"/>
</dbReference>
<dbReference type="PANTHER" id="PTHR12830">
    <property type="entry name" value="ANAPHASE-PROMOTING COMPLEX SUBUNIT 5"/>
    <property type="match status" value="1"/>
</dbReference>
<gene>
    <name evidence="8" type="ordered locus">Ecym_2383</name>
</gene>
<dbReference type="GO" id="GO:0031145">
    <property type="term" value="P:anaphase-promoting complex-dependent catabolic process"/>
    <property type="evidence" value="ECO:0007669"/>
    <property type="project" value="TreeGrafter"/>
</dbReference>
<dbReference type="OMA" id="RETIWIN"/>
<evidence type="ECO:0000313" key="8">
    <source>
        <dbReference type="EMBL" id="AET38116.1"/>
    </source>
</evidence>
<dbReference type="HOGENOM" id="CLU_412158_0_0_1"/>
<accession>G8JNP8</accession>
<dbReference type="GO" id="GO:0045842">
    <property type="term" value="P:positive regulation of mitotic metaphase/anaphase transition"/>
    <property type="evidence" value="ECO:0007669"/>
    <property type="project" value="TreeGrafter"/>
</dbReference>
<organism evidence="8 9">
    <name type="scientific">Eremothecium cymbalariae (strain CBS 270.75 / DBVPG 7215 / KCTC 17166 / NRRL Y-17582)</name>
    <name type="common">Yeast</name>
    <dbReference type="NCBI Taxonomy" id="931890"/>
    <lineage>
        <taxon>Eukaryota</taxon>
        <taxon>Fungi</taxon>
        <taxon>Dikarya</taxon>
        <taxon>Ascomycota</taxon>
        <taxon>Saccharomycotina</taxon>
        <taxon>Saccharomycetes</taxon>
        <taxon>Saccharomycetales</taxon>
        <taxon>Saccharomycetaceae</taxon>
        <taxon>Eremothecium</taxon>
    </lineage>
</organism>
<dbReference type="GO" id="GO:0070979">
    <property type="term" value="P:protein K11-linked ubiquitination"/>
    <property type="evidence" value="ECO:0007669"/>
    <property type="project" value="TreeGrafter"/>
</dbReference>
<dbReference type="GeneID" id="11470641"/>
<dbReference type="GO" id="GO:0005680">
    <property type="term" value="C:anaphase-promoting complex"/>
    <property type="evidence" value="ECO:0007669"/>
    <property type="project" value="InterPro"/>
</dbReference>
<dbReference type="RefSeq" id="XP_003644933.1">
    <property type="nucleotide sequence ID" value="XM_003644885.1"/>
</dbReference>
<dbReference type="EMBL" id="CP002498">
    <property type="protein sequence ID" value="AET38116.1"/>
    <property type="molecule type" value="Genomic_DNA"/>
</dbReference>
<keyword evidence="3" id="KW-0132">Cell division</keyword>
<name>G8JNP8_ERECY</name>
<dbReference type="InParanoid" id="G8JNP8"/>
<dbReference type="AlphaFoldDB" id="G8JNP8"/>
<dbReference type="GO" id="GO:0051301">
    <property type="term" value="P:cell division"/>
    <property type="evidence" value="ECO:0007669"/>
    <property type="project" value="UniProtKB-KW"/>
</dbReference>
<dbReference type="Pfam" id="PF12862">
    <property type="entry name" value="ANAPC5"/>
    <property type="match status" value="1"/>
</dbReference>
<evidence type="ECO:0000259" key="7">
    <source>
        <dbReference type="Pfam" id="PF12862"/>
    </source>
</evidence>
<dbReference type="KEGG" id="erc:Ecym_2383"/>
<evidence type="ECO:0000256" key="2">
    <source>
        <dbReference type="ARBA" id="ARBA00016066"/>
    </source>
</evidence>
<feature type="domain" description="Anaphase-promoting complex subunit 5" evidence="7">
    <location>
        <begin position="275"/>
        <end position="370"/>
    </location>
</feature>
<dbReference type="InterPro" id="IPR026000">
    <property type="entry name" value="Apc5_dom"/>
</dbReference>
<dbReference type="Proteomes" id="UP000006790">
    <property type="component" value="Chromosome 2"/>
</dbReference>
<dbReference type="STRING" id="931890.G8JNP8"/>
<evidence type="ECO:0000256" key="1">
    <source>
        <dbReference type="ARBA" id="ARBA00007450"/>
    </source>
</evidence>
<reference evidence="9" key="1">
    <citation type="journal article" date="2012" name="G3 (Bethesda)">
        <title>Pichia sorbitophila, an interspecies yeast hybrid reveals early steps of genome resolution following polyploidization.</title>
        <authorList>
            <person name="Leh Louis V."/>
            <person name="Despons L."/>
            <person name="Friedrich A."/>
            <person name="Martin T."/>
            <person name="Durrens P."/>
            <person name="Casaregola S."/>
            <person name="Neuveglise C."/>
            <person name="Fairhead C."/>
            <person name="Marck C."/>
            <person name="Cruz J.A."/>
            <person name="Straub M.L."/>
            <person name="Kugler V."/>
            <person name="Sacerdot C."/>
            <person name="Uzunov Z."/>
            <person name="Thierry A."/>
            <person name="Weiss S."/>
            <person name="Bleykasten C."/>
            <person name="De Montigny J."/>
            <person name="Jacques N."/>
            <person name="Jung P."/>
            <person name="Lemaire M."/>
            <person name="Mallet S."/>
            <person name="Morel G."/>
            <person name="Richard G.F."/>
            <person name="Sarkar A."/>
            <person name="Savel G."/>
            <person name="Schacherer J."/>
            <person name="Seret M.L."/>
            <person name="Talla E."/>
            <person name="Samson G."/>
            <person name="Jubin C."/>
            <person name="Poulain J."/>
            <person name="Vacherie B."/>
            <person name="Barbe V."/>
            <person name="Pelletier E."/>
            <person name="Sherman D.J."/>
            <person name="Westhof E."/>
            <person name="Weissenbach J."/>
            <person name="Baret P.V."/>
            <person name="Wincker P."/>
            <person name="Gaillardin C."/>
            <person name="Dujon B."/>
            <person name="Souciet J.L."/>
        </authorList>
    </citation>
    <scope>NUCLEOTIDE SEQUENCE [LARGE SCALE GENOMIC DNA]</scope>
    <source>
        <strain evidence="9">CBS 270.75 / DBVPG 7215 / KCTC 17166 / NRRL Y-17582</strain>
    </source>
</reference>
<dbReference type="eggNOG" id="KOG4322">
    <property type="taxonomic scope" value="Eukaryota"/>
</dbReference>
<keyword evidence="5" id="KW-0833">Ubl conjugation pathway</keyword>
<dbReference type="InterPro" id="IPR037679">
    <property type="entry name" value="Apc5"/>
</dbReference>
<keyword evidence="9" id="KW-1185">Reference proteome</keyword>
<dbReference type="FunCoup" id="G8JNP8">
    <property type="interactions" value="196"/>
</dbReference>
<evidence type="ECO:0000256" key="6">
    <source>
        <dbReference type="ARBA" id="ARBA00023306"/>
    </source>
</evidence>